<keyword evidence="1" id="KW-0597">Phosphoprotein</keyword>
<evidence type="ECO:0000256" key="1">
    <source>
        <dbReference type="PROSITE-ProRule" id="PRU00169"/>
    </source>
</evidence>
<evidence type="ECO:0000313" key="4">
    <source>
        <dbReference type="EMBL" id="MCQ6957200.1"/>
    </source>
</evidence>
<dbReference type="SMART" id="SM00448">
    <property type="entry name" value="REC"/>
    <property type="match status" value="1"/>
</dbReference>
<dbReference type="Pfam" id="PF04397">
    <property type="entry name" value="LytTR"/>
    <property type="match status" value="1"/>
</dbReference>
<comment type="caution">
    <text evidence="4">The sequence shown here is derived from an EMBL/GenBank/DDBJ whole genome shotgun (WGS) entry which is preliminary data.</text>
</comment>
<dbReference type="InterPro" id="IPR046947">
    <property type="entry name" value="LytR-like"/>
</dbReference>
<sequence length="238" mass="27315">MNCIIIDDEPLAREGLLLLLQSMPSITLVGSFNSPRKAKAFMQDNPVNLLFLDIQMPDVNGLEFAASLPKETLVIFTTAYSKYALDSYQVDAIDYLVKPVIKEQLERAVNKALLYHGLLNRPGVTESIEIDFMLVKAERRYHKIFFKDILYIEGLKDYVLIYTDENKIVTAMNLKTIQKHLDPNSFARVSKSFLVNINHIDSFDKHTIYIKQAEIPIGDLFKKPFLEMYLGKTFSDKL</sequence>
<dbReference type="GO" id="GO:0003677">
    <property type="term" value="F:DNA binding"/>
    <property type="evidence" value="ECO:0007669"/>
    <property type="project" value="UniProtKB-KW"/>
</dbReference>
<dbReference type="InterPro" id="IPR001789">
    <property type="entry name" value="Sig_transdc_resp-reg_receiver"/>
</dbReference>
<dbReference type="PANTHER" id="PTHR37299">
    <property type="entry name" value="TRANSCRIPTIONAL REGULATOR-RELATED"/>
    <property type="match status" value="1"/>
</dbReference>
<dbReference type="RefSeq" id="WP_256537408.1">
    <property type="nucleotide sequence ID" value="NZ_JANHOH010000001.1"/>
</dbReference>
<feature type="domain" description="HTH LytTR-type" evidence="3">
    <location>
        <begin position="133"/>
        <end position="205"/>
    </location>
</feature>
<dbReference type="Gene3D" id="2.40.50.1020">
    <property type="entry name" value="LytTr DNA-binding domain"/>
    <property type="match status" value="1"/>
</dbReference>
<organism evidence="4 5">
    <name type="scientific">Mucilaginibacter aquariorum</name>
    <dbReference type="NCBI Taxonomy" id="2967225"/>
    <lineage>
        <taxon>Bacteria</taxon>
        <taxon>Pseudomonadati</taxon>
        <taxon>Bacteroidota</taxon>
        <taxon>Sphingobacteriia</taxon>
        <taxon>Sphingobacteriales</taxon>
        <taxon>Sphingobacteriaceae</taxon>
        <taxon>Mucilaginibacter</taxon>
    </lineage>
</organism>
<dbReference type="Pfam" id="PF00072">
    <property type="entry name" value="Response_reg"/>
    <property type="match status" value="1"/>
</dbReference>
<keyword evidence="4" id="KW-0238">DNA-binding</keyword>
<reference evidence="4 5" key="1">
    <citation type="submission" date="2022-07" db="EMBL/GenBank/DDBJ databases">
        <title>Mucilaginibacter sp. JC4.</title>
        <authorList>
            <person name="Le V."/>
            <person name="Ko S.-R."/>
            <person name="Ahn C.-Y."/>
            <person name="Oh H.-M."/>
        </authorList>
    </citation>
    <scope>NUCLEOTIDE SEQUENCE [LARGE SCALE GENOMIC DNA]</scope>
    <source>
        <strain evidence="4 5">JC4</strain>
    </source>
</reference>
<protein>
    <submittedName>
        <fullName evidence="4">LytTR family DNA-binding domain-containing protein</fullName>
    </submittedName>
</protein>
<dbReference type="InterPro" id="IPR007492">
    <property type="entry name" value="LytTR_DNA-bd_dom"/>
</dbReference>
<feature type="domain" description="Response regulatory" evidence="2">
    <location>
        <begin position="2"/>
        <end position="113"/>
    </location>
</feature>
<dbReference type="PROSITE" id="PS50930">
    <property type="entry name" value="HTH_LYTTR"/>
    <property type="match status" value="1"/>
</dbReference>
<dbReference type="SUPFAM" id="SSF52172">
    <property type="entry name" value="CheY-like"/>
    <property type="match status" value="1"/>
</dbReference>
<evidence type="ECO:0000259" key="2">
    <source>
        <dbReference type="PROSITE" id="PS50110"/>
    </source>
</evidence>
<keyword evidence="5" id="KW-1185">Reference proteome</keyword>
<proteinExistence type="predicted"/>
<dbReference type="SMART" id="SM00850">
    <property type="entry name" value="LytTR"/>
    <property type="match status" value="1"/>
</dbReference>
<feature type="modified residue" description="4-aspartylphosphate" evidence="1">
    <location>
        <position position="53"/>
    </location>
</feature>
<gene>
    <name evidence="4" type="ORF">NPE20_04505</name>
</gene>
<dbReference type="Proteomes" id="UP001204376">
    <property type="component" value="Unassembled WGS sequence"/>
</dbReference>
<accession>A0ABT1SYA5</accession>
<dbReference type="PROSITE" id="PS50110">
    <property type="entry name" value="RESPONSE_REGULATORY"/>
    <property type="match status" value="1"/>
</dbReference>
<dbReference type="Gene3D" id="3.40.50.2300">
    <property type="match status" value="1"/>
</dbReference>
<name>A0ABT1SYA5_9SPHI</name>
<evidence type="ECO:0000259" key="3">
    <source>
        <dbReference type="PROSITE" id="PS50930"/>
    </source>
</evidence>
<dbReference type="EMBL" id="JANHOH010000001">
    <property type="protein sequence ID" value="MCQ6957200.1"/>
    <property type="molecule type" value="Genomic_DNA"/>
</dbReference>
<dbReference type="PANTHER" id="PTHR37299:SF1">
    <property type="entry name" value="STAGE 0 SPORULATION PROTEIN A HOMOLOG"/>
    <property type="match status" value="1"/>
</dbReference>
<dbReference type="InterPro" id="IPR011006">
    <property type="entry name" value="CheY-like_superfamily"/>
</dbReference>
<evidence type="ECO:0000313" key="5">
    <source>
        <dbReference type="Proteomes" id="UP001204376"/>
    </source>
</evidence>